<dbReference type="EMBL" id="AMQN01010044">
    <property type="status" value="NOT_ANNOTATED_CDS"/>
    <property type="molecule type" value="Genomic_DNA"/>
</dbReference>
<evidence type="ECO:0000313" key="4">
    <source>
        <dbReference type="Proteomes" id="UP000014760"/>
    </source>
</evidence>
<evidence type="ECO:0000259" key="1">
    <source>
        <dbReference type="Pfam" id="PF17921"/>
    </source>
</evidence>
<sequence length="370" mass="42385">MLSQIAAIEPSTPTPVVIPADILDVWVTDRIDLHDLARRQKEQFRDAFVEASQETDECLYIVQGSFIFTMAEPSRNAGRYLRLLLPQQFRQQVIDRCHTEVGHAAFLKTLARVQEHYVWPADVSTWFGVTFKQDSEWRDRFHDYVRNRTVFPFWTGKILAGKLWQDLLQESRALLGPISYRDASMNKGIDPGQISNAARYTTEKMIRYLDMLAILEKLEKCRYLMTCDDVVRYCEDLLYISPKRRISFGGTTDHDVILYMYACQGYIVMITARKMIGTKNEFHALVTEAAQRFPGDEKLINFFASLGMLDVLDVLWGLGPRHAQTPIRDIADSEVQGSDVKHVLQDCPSPIEERGLDQKLNGINANIASI</sequence>
<evidence type="ECO:0000313" key="3">
    <source>
        <dbReference type="EnsemblMetazoa" id="CapteP226049"/>
    </source>
</evidence>
<dbReference type="InterPro" id="IPR041588">
    <property type="entry name" value="Integrase_H2C2"/>
</dbReference>
<accession>R7U6U1</accession>
<feature type="domain" description="Integrase zinc-binding" evidence="1">
    <location>
        <begin position="86"/>
        <end position="120"/>
    </location>
</feature>
<dbReference type="Proteomes" id="UP000014760">
    <property type="component" value="Unassembled WGS sequence"/>
</dbReference>
<evidence type="ECO:0000313" key="2">
    <source>
        <dbReference type="EMBL" id="ELT99376.1"/>
    </source>
</evidence>
<reference evidence="4" key="1">
    <citation type="submission" date="2012-12" db="EMBL/GenBank/DDBJ databases">
        <authorList>
            <person name="Hellsten U."/>
            <person name="Grimwood J."/>
            <person name="Chapman J.A."/>
            <person name="Shapiro H."/>
            <person name="Aerts A."/>
            <person name="Otillar R.P."/>
            <person name="Terry A.Y."/>
            <person name="Boore J.L."/>
            <person name="Simakov O."/>
            <person name="Marletaz F."/>
            <person name="Cho S.-J."/>
            <person name="Edsinger-Gonzales E."/>
            <person name="Havlak P."/>
            <person name="Kuo D.-H."/>
            <person name="Larsson T."/>
            <person name="Lv J."/>
            <person name="Arendt D."/>
            <person name="Savage R."/>
            <person name="Osoegawa K."/>
            <person name="de Jong P."/>
            <person name="Lindberg D.R."/>
            <person name="Seaver E.C."/>
            <person name="Weisblat D.A."/>
            <person name="Putnam N.H."/>
            <person name="Grigoriev I.V."/>
            <person name="Rokhsar D.S."/>
        </authorList>
    </citation>
    <scope>NUCLEOTIDE SEQUENCE</scope>
    <source>
        <strain evidence="4">I ESC-2004</strain>
    </source>
</reference>
<dbReference type="EMBL" id="AMQN01010045">
    <property type="status" value="NOT_ANNOTATED_CDS"/>
    <property type="molecule type" value="Genomic_DNA"/>
</dbReference>
<proteinExistence type="predicted"/>
<feature type="non-terminal residue" evidence="2">
    <location>
        <position position="370"/>
    </location>
</feature>
<dbReference type="HOGENOM" id="CLU_749202_0_0_1"/>
<dbReference type="EMBL" id="AMQN01010043">
    <property type="status" value="NOT_ANNOTATED_CDS"/>
    <property type="molecule type" value="Genomic_DNA"/>
</dbReference>
<reference evidence="2 4" key="2">
    <citation type="journal article" date="2013" name="Nature">
        <title>Insights into bilaterian evolution from three spiralian genomes.</title>
        <authorList>
            <person name="Simakov O."/>
            <person name="Marletaz F."/>
            <person name="Cho S.J."/>
            <person name="Edsinger-Gonzales E."/>
            <person name="Havlak P."/>
            <person name="Hellsten U."/>
            <person name="Kuo D.H."/>
            <person name="Larsson T."/>
            <person name="Lv J."/>
            <person name="Arendt D."/>
            <person name="Savage R."/>
            <person name="Osoegawa K."/>
            <person name="de Jong P."/>
            <person name="Grimwood J."/>
            <person name="Chapman J.A."/>
            <person name="Shapiro H."/>
            <person name="Aerts A."/>
            <person name="Otillar R.P."/>
            <person name="Terry A.Y."/>
            <person name="Boore J.L."/>
            <person name="Grigoriev I.V."/>
            <person name="Lindberg D.R."/>
            <person name="Seaver E.C."/>
            <person name="Weisblat D.A."/>
            <person name="Putnam N.H."/>
            <person name="Rokhsar D.S."/>
        </authorList>
    </citation>
    <scope>NUCLEOTIDE SEQUENCE</scope>
    <source>
        <strain evidence="2 4">I ESC-2004</strain>
    </source>
</reference>
<dbReference type="EMBL" id="KB306898">
    <property type="protein sequence ID" value="ELT99376.1"/>
    <property type="molecule type" value="Genomic_DNA"/>
</dbReference>
<reference evidence="3" key="3">
    <citation type="submission" date="2015-06" db="UniProtKB">
        <authorList>
            <consortium name="EnsemblMetazoa"/>
        </authorList>
    </citation>
    <scope>IDENTIFICATION</scope>
</reference>
<dbReference type="Gene3D" id="1.10.340.70">
    <property type="match status" value="1"/>
</dbReference>
<dbReference type="OrthoDB" id="417598at2759"/>
<dbReference type="Pfam" id="PF17921">
    <property type="entry name" value="Integrase_H2C2"/>
    <property type="match status" value="1"/>
</dbReference>
<name>R7U6U1_CAPTE</name>
<keyword evidence="4" id="KW-1185">Reference proteome</keyword>
<dbReference type="AlphaFoldDB" id="R7U6U1"/>
<organism evidence="2">
    <name type="scientific">Capitella teleta</name>
    <name type="common">Polychaete worm</name>
    <dbReference type="NCBI Taxonomy" id="283909"/>
    <lineage>
        <taxon>Eukaryota</taxon>
        <taxon>Metazoa</taxon>
        <taxon>Spiralia</taxon>
        <taxon>Lophotrochozoa</taxon>
        <taxon>Annelida</taxon>
        <taxon>Polychaeta</taxon>
        <taxon>Sedentaria</taxon>
        <taxon>Scolecida</taxon>
        <taxon>Capitellidae</taxon>
        <taxon>Capitella</taxon>
    </lineage>
</organism>
<dbReference type="EnsemblMetazoa" id="CapteT226049">
    <property type="protein sequence ID" value="CapteP226049"/>
    <property type="gene ID" value="CapteG226049"/>
</dbReference>
<gene>
    <name evidence="2" type="ORF">CAPTEDRAFT_226049</name>
</gene>
<protein>
    <recommendedName>
        <fullName evidence="1">Integrase zinc-binding domain-containing protein</fullName>
    </recommendedName>
</protein>